<dbReference type="RefSeq" id="WP_171474210.1">
    <property type="nucleotide sequence ID" value="NZ_CP053452.2"/>
</dbReference>
<dbReference type="KEGG" id="ftj:FTUN_6802"/>
<gene>
    <name evidence="1" type="ORF">FTUN_6802</name>
</gene>
<evidence type="ECO:0000313" key="1">
    <source>
        <dbReference type="EMBL" id="QJW99202.1"/>
    </source>
</evidence>
<evidence type="ECO:0000313" key="2">
    <source>
        <dbReference type="Proteomes" id="UP000503447"/>
    </source>
</evidence>
<keyword evidence="2" id="KW-1185">Reference proteome</keyword>
<organism evidence="1 2">
    <name type="scientific">Frigoriglobus tundricola</name>
    <dbReference type="NCBI Taxonomy" id="2774151"/>
    <lineage>
        <taxon>Bacteria</taxon>
        <taxon>Pseudomonadati</taxon>
        <taxon>Planctomycetota</taxon>
        <taxon>Planctomycetia</taxon>
        <taxon>Gemmatales</taxon>
        <taxon>Gemmataceae</taxon>
        <taxon>Frigoriglobus</taxon>
    </lineage>
</organism>
<protein>
    <submittedName>
        <fullName evidence="1">Uncharacterized protein</fullName>
    </submittedName>
</protein>
<reference evidence="2" key="1">
    <citation type="submission" date="2020-05" db="EMBL/GenBank/DDBJ databases">
        <title>Frigoriglobus tundricola gen. nov., sp. nov., a psychrotolerant cellulolytic planctomycete of the family Gemmataceae with two divergent copies of 16S rRNA gene.</title>
        <authorList>
            <person name="Kulichevskaya I.S."/>
            <person name="Ivanova A.A."/>
            <person name="Naumoff D.G."/>
            <person name="Beletsky A.V."/>
            <person name="Rijpstra W.I.C."/>
            <person name="Sinninghe Damste J.S."/>
            <person name="Mardanov A.V."/>
            <person name="Ravin N.V."/>
            <person name="Dedysh S.N."/>
        </authorList>
    </citation>
    <scope>NUCLEOTIDE SEQUENCE [LARGE SCALE GENOMIC DNA]</scope>
    <source>
        <strain evidence="2">PL17</strain>
    </source>
</reference>
<dbReference type="EMBL" id="CP053452">
    <property type="protein sequence ID" value="QJW99202.1"/>
    <property type="molecule type" value="Genomic_DNA"/>
</dbReference>
<accession>A0A6M5Z212</accession>
<dbReference type="Proteomes" id="UP000503447">
    <property type="component" value="Chromosome"/>
</dbReference>
<sequence length="344" mass="36955">MNAFTLTVLMTTVGADPAPSAPAPTYYQMLPISANGAEAPVALPTVPGSEALPGVQPEAAPPAPRPCMSDLCEAPARALFQSDHAFDGFVGPVSNAVLNKDPRSNSYARFLFINNNVPGANALGGGNIQVYALQLNLALTERLSIIADKDGLAHLAVKNAPSQTGFLNLAAGLKYTFYRNVETQTIAAAGIMYEIPTGEQKVFQDQGSGSFVPFVTFGKQFGNYWHYLQTTGYYIPVQSSQGSSFIYNSFHIDRQIGWFYPLAELNWFWYTSGGNRIPPSVGEGDGLLNLGTQGQSGAHLVSAAFGAKAVLSKNVILGAVFEVPISNRHDILNQRITVDMILRY</sequence>
<dbReference type="AlphaFoldDB" id="A0A6M5Z212"/>
<proteinExistence type="predicted"/>
<name>A0A6M5Z212_9BACT</name>